<evidence type="ECO:0000259" key="1">
    <source>
        <dbReference type="Pfam" id="PF13175"/>
    </source>
</evidence>
<evidence type="ECO:0000313" key="3">
    <source>
        <dbReference type="EMBL" id="BCB72005.1"/>
    </source>
</evidence>
<dbReference type="GO" id="GO:0004519">
    <property type="term" value="F:endonuclease activity"/>
    <property type="evidence" value="ECO:0007669"/>
    <property type="project" value="UniProtKB-KW"/>
</dbReference>
<dbReference type="Proteomes" id="UP000501053">
    <property type="component" value="Chromosome"/>
</dbReference>
<evidence type="ECO:0000313" key="4">
    <source>
        <dbReference type="Proteomes" id="UP000501053"/>
    </source>
</evidence>
<dbReference type="PANTHER" id="PTHR43581:SF2">
    <property type="entry name" value="EXCINUCLEASE ATPASE SUBUNIT"/>
    <property type="match status" value="1"/>
</dbReference>
<gene>
    <name evidence="3" type="ORF">HMEPL2_23560</name>
</gene>
<dbReference type="PANTHER" id="PTHR43581">
    <property type="entry name" value="ATP/GTP PHOSPHATASE"/>
    <property type="match status" value="1"/>
</dbReference>
<proteinExistence type="predicted"/>
<dbReference type="InterPro" id="IPR034139">
    <property type="entry name" value="TOPRIM_OLD"/>
</dbReference>
<dbReference type="InterPro" id="IPR041685">
    <property type="entry name" value="AAA_GajA/Old/RecF-like"/>
</dbReference>
<dbReference type="InterPro" id="IPR051396">
    <property type="entry name" value="Bact_Antivir_Def_Nuclease"/>
</dbReference>
<dbReference type="AlphaFoldDB" id="A0A6F8XEA8"/>
<accession>A0A6F8XEA8</accession>
<protein>
    <submittedName>
        <fullName evidence="3">ATP-dependent endonuclease</fullName>
    </submittedName>
</protein>
<dbReference type="Gene3D" id="3.40.50.300">
    <property type="entry name" value="P-loop containing nucleotide triphosphate hydrolases"/>
    <property type="match status" value="1"/>
</dbReference>
<organism evidence="3 4">
    <name type="scientific">Vreelandella aquamarina</name>
    <dbReference type="NCBI Taxonomy" id="77097"/>
    <lineage>
        <taxon>Bacteria</taxon>
        <taxon>Pseudomonadati</taxon>
        <taxon>Pseudomonadota</taxon>
        <taxon>Gammaproteobacteria</taxon>
        <taxon>Oceanospirillales</taxon>
        <taxon>Halomonadaceae</taxon>
        <taxon>Vreelandella</taxon>
    </lineage>
</organism>
<dbReference type="Pfam" id="PF20469">
    <property type="entry name" value="OLD-like_TOPRIM"/>
    <property type="match status" value="1"/>
</dbReference>
<dbReference type="SUPFAM" id="SSF52540">
    <property type="entry name" value="P-loop containing nucleoside triphosphate hydrolases"/>
    <property type="match status" value="1"/>
</dbReference>
<reference evidence="3 4" key="1">
    <citation type="submission" date="2020-03" db="EMBL/GenBank/DDBJ databases">
        <title>Complete Genome Sequence of Halomonas meridiana strain Eplume2, isolated from hydrothermal-plume in the north east Pacific Ocean.</title>
        <authorList>
            <person name="Kurihara Y."/>
            <person name="Kawai S."/>
            <person name="Sakai A."/>
            <person name="Galipon J."/>
            <person name="Arakawa K."/>
        </authorList>
    </citation>
    <scope>NUCLEOTIDE SEQUENCE [LARGE SCALE GENOMIC DNA]</scope>
    <source>
        <strain evidence="3 4">Eplume2</strain>
    </source>
</reference>
<keyword evidence="3" id="KW-0255">Endonuclease</keyword>
<dbReference type="EMBL" id="AP022869">
    <property type="protein sequence ID" value="BCB72005.1"/>
    <property type="molecule type" value="Genomic_DNA"/>
</dbReference>
<dbReference type="RefSeq" id="WP_172515123.1">
    <property type="nucleotide sequence ID" value="NZ_AP022869.1"/>
</dbReference>
<dbReference type="Pfam" id="PF13175">
    <property type="entry name" value="AAA_15"/>
    <property type="match status" value="2"/>
</dbReference>
<feature type="domain" description="Endonuclease GajA/Old nuclease/RecF-like AAA" evidence="1">
    <location>
        <begin position="1"/>
        <end position="90"/>
    </location>
</feature>
<sequence>MQLNRVQIKNFRLLRDVELFLESETSVIVGRNNSGKTSLSEVIRRFTSDKNATFYLQDFSTECYEEFCAAFKAEREGKEESEIRTLLPIIELRLFFRYNSAQPRLGPLGEFIVDLDMACDEALVVMRFEPMDGAINRLFDGLPEEITDATRKLFFREIAARIHNLYGIKVWAEDPNDASNRKESSQAAVRTLLKTGFINAQRGLDDITTKESDVLAKVLEGLFNNASLDTADEKERKIAEQLEEAVRTIQETIDSDFRSQLQQLLPTLQTFGYPGLGGSVLTTETSLDVHRLLTNHTKIRYEGDSGVLLPESYNGLGMRNLIFILLQIVSFYREFRAQAHAPGVHIVFIEEPEAHLHPQMQEVFIRQIGAIVEKLNKEHEKDPEWPVQFLVSTHSSHIANEAHFESIRYFLPSPANDRSTIWNTKIKDLRRGMSSTKPEDKKFLHQYLTLTRCDLFFADKAILIEGTSERLMLPIMIKKRDKADTSGRKLRSQYLTIMEVGGAYAHKFFDLLNFLELQTLIVTDLDPVTDVGGKKCLVHEANATSNACINSWFGGGPNVPNDLLEKSGEEQIRGRIRIAYQCREVNDGPCGRTFEDAFLLANGAKFGVNGDTPEALAGDALAKAETFKKSAFALQYAIDDTDWNIPKYINDGLAWLARGFVAPPTVPVPPEATVVSEDIAEESAND</sequence>
<feature type="domain" description="Endonuclease GajA/Old nuclease/RecF-like AAA" evidence="1">
    <location>
        <begin position="191"/>
        <end position="399"/>
    </location>
</feature>
<feature type="domain" description="OLD protein-like TOPRIM" evidence="2">
    <location>
        <begin position="456"/>
        <end position="526"/>
    </location>
</feature>
<keyword evidence="3" id="KW-0378">Hydrolase</keyword>
<keyword evidence="3" id="KW-0540">Nuclease</keyword>
<name>A0A6F8XEA8_9GAMM</name>
<keyword evidence="4" id="KW-1185">Reference proteome</keyword>
<dbReference type="CDD" id="cd01026">
    <property type="entry name" value="TOPRIM_OLD"/>
    <property type="match status" value="1"/>
</dbReference>
<dbReference type="InterPro" id="IPR027417">
    <property type="entry name" value="P-loop_NTPase"/>
</dbReference>
<evidence type="ECO:0000259" key="2">
    <source>
        <dbReference type="Pfam" id="PF20469"/>
    </source>
</evidence>